<keyword evidence="12" id="KW-1185">Reference proteome</keyword>
<evidence type="ECO:0000259" key="10">
    <source>
        <dbReference type="PROSITE" id="PS50850"/>
    </source>
</evidence>
<dbReference type="SUPFAM" id="SSF81383">
    <property type="entry name" value="F-box domain"/>
    <property type="match status" value="1"/>
</dbReference>
<dbReference type="NCBIfam" id="TIGR00879">
    <property type="entry name" value="SP"/>
    <property type="match status" value="1"/>
</dbReference>
<keyword evidence="5 8" id="KW-1133">Transmembrane helix</keyword>
<evidence type="ECO:0000256" key="8">
    <source>
        <dbReference type="SAM" id="Phobius"/>
    </source>
</evidence>
<feature type="transmembrane region" description="Helical" evidence="8">
    <location>
        <begin position="433"/>
        <end position="453"/>
    </location>
</feature>
<feature type="compositionally biased region" description="Acidic residues" evidence="7">
    <location>
        <begin position="551"/>
        <end position="566"/>
    </location>
</feature>
<name>A0A1V6UES9_9EURO</name>
<evidence type="ECO:0000256" key="2">
    <source>
        <dbReference type="ARBA" id="ARBA00010992"/>
    </source>
</evidence>
<dbReference type="InterPro" id="IPR005828">
    <property type="entry name" value="MFS_sugar_transport-like"/>
</dbReference>
<feature type="domain" description="Major facilitator superfamily (MFS) profile" evidence="10">
    <location>
        <begin position="16"/>
        <end position="457"/>
    </location>
</feature>
<feature type="transmembrane region" description="Helical" evidence="8">
    <location>
        <begin position="58"/>
        <end position="77"/>
    </location>
</feature>
<dbReference type="Proteomes" id="UP000191500">
    <property type="component" value="Unassembled WGS sequence"/>
</dbReference>
<feature type="transmembrane region" description="Helical" evidence="8">
    <location>
        <begin position="145"/>
        <end position="163"/>
    </location>
</feature>
<feature type="transmembrane region" description="Helical" evidence="8">
    <location>
        <begin position="403"/>
        <end position="427"/>
    </location>
</feature>
<evidence type="ECO:0000256" key="4">
    <source>
        <dbReference type="ARBA" id="ARBA00022692"/>
    </source>
</evidence>
<keyword evidence="6 8" id="KW-0472">Membrane</keyword>
<dbReference type="FunFam" id="1.20.1250.20:FF:000090">
    <property type="entry name" value="MFS sugar transporter, putative"/>
    <property type="match status" value="1"/>
</dbReference>
<evidence type="ECO:0000313" key="12">
    <source>
        <dbReference type="Proteomes" id="UP000191500"/>
    </source>
</evidence>
<protein>
    <recommendedName>
        <fullName evidence="13">Major facilitator superfamily (MFS) profile domain-containing protein</fullName>
    </recommendedName>
</protein>
<evidence type="ECO:0000259" key="9">
    <source>
        <dbReference type="PROSITE" id="PS50181"/>
    </source>
</evidence>
<dbReference type="AlphaFoldDB" id="A0A1V6UES9"/>
<evidence type="ECO:0000256" key="6">
    <source>
        <dbReference type="ARBA" id="ARBA00023136"/>
    </source>
</evidence>
<dbReference type="PROSITE" id="PS50850">
    <property type="entry name" value="MFS"/>
    <property type="match status" value="1"/>
</dbReference>
<feature type="transmembrane region" description="Helical" evidence="8">
    <location>
        <begin position="303"/>
        <end position="322"/>
    </location>
</feature>
<dbReference type="Gene3D" id="1.20.1250.20">
    <property type="entry name" value="MFS general substrate transporter like domains"/>
    <property type="match status" value="1"/>
</dbReference>
<dbReference type="PRINTS" id="PR00171">
    <property type="entry name" value="SUGRTRNSPORT"/>
</dbReference>
<feature type="region of interest" description="Disordered" evidence="7">
    <location>
        <begin position="815"/>
        <end position="843"/>
    </location>
</feature>
<dbReference type="InterPro" id="IPR036259">
    <property type="entry name" value="MFS_trans_sf"/>
</dbReference>
<evidence type="ECO:0000256" key="7">
    <source>
        <dbReference type="SAM" id="MobiDB-lite"/>
    </source>
</evidence>
<dbReference type="GO" id="GO:0005351">
    <property type="term" value="F:carbohydrate:proton symporter activity"/>
    <property type="evidence" value="ECO:0007669"/>
    <property type="project" value="TreeGrafter"/>
</dbReference>
<feature type="transmembrane region" description="Helical" evidence="8">
    <location>
        <begin position="112"/>
        <end position="133"/>
    </location>
</feature>
<dbReference type="SUPFAM" id="SSF103473">
    <property type="entry name" value="MFS general substrate transporter"/>
    <property type="match status" value="1"/>
</dbReference>
<dbReference type="InterPro" id="IPR005829">
    <property type="entry name" value="Sugar_transporter_CS"/>
</dbReference>
<comment type="caution">
    <text evidence="11">The sequence shown here is derived from an EMBL/GenBank/DDBJ whole genome shotgun (WGS) entry which is preliminary data.</text>
</comment>
<evidence type="ECO:0000256" key="1">
    <source>
        <dbReference type="ARBA" id="ARBA00004141"/>
    </source>
</evidence>
<dbReference type="PROSITE" id="PS00216">
    <property type="entry name" value="SUGAR_TRANSPORT_1"/>
    <property type="match status" value="2"/>
</dbReference>
<feature type="transmembrane region" description="Helical" evidence="8">
    <location>
        <begin position="178"/>
        <end position="199"/>
    </location>
</feature>
<dbReference type="InterPro" id="IPR001810">
    <property type="entry name" value="F-box_dom"/>
</dbReference>
<evidence type="ECO:0008006" key="13">
    <source>
        <dbReference type="Google" id="ProtNLM"/>
    </source>
</evidence>
<sequence length="1010" mass="114712">MGLSGTRLGAFRAYFFGFFVCTAGFLFGYDTGIVGGILEFQSYVDDFGYTDQTTVSAVMVSLQNVGAFLSALGIFWVSERYGRKRTVQAAMTVFCLGVILQVVPSHSLVCFYIGRFVAGLGLGAGTAVVPAYNAEMAPKEIRGKLGSGMQWLFALGVMLSYWIDYAVKLTLPVSSKQWQIPIGLQMVPAGVLALGLCIMPESVRWLAKKGRFDEAWQSLTWMRASEGPEVRAEFSEIRVGLEEELRATEGFDKRELLEPANRYRLLLAVFMFCGQQCTGMTALAYFGPQFFKLLVGNNTDQSLLITGLFGAEKFITVGIYILFFSEMWGRKPTLWISALLMAGCFIIVTVVKETTPEPNAKATPAGVGMVAMIFLTNSIYQFSWGPLPWPYTSEIFPTRIREVGTSVAVSTQWLFNFLFSLVTRYMMNSWGSYVFLFYAILDIIMAIIVFFFVKETKGKSLEEMETIFHSKVAFDVDAIRRDALKDVVVDHVNFYCHLCGVSFNIIFRLTSGELDVPSSQDVQDECDETDGVDSTENDDIGQDPDYQSQTENEENEPYEFDSDYESTEGMSLCEEEKEEEEEAPNSEDGGDSSTDGDDDTGDHMYYNWVLQTFNPWSATRGEFQMRVGYFDSPMSGYSADAISPEEARGCRTAQFLMHKLTPKDQWRADQLHEPWEINGDWSLSGICDGTPSRDTDIPTVWPARNGIQDIETDNVKFRGETASDDIAMPFHPWCFDIFCRQSKVQFQRVNVTGLMNWRNAEFDWDAFVSFPRAKEVKRSQDQWWSHEPGTEYLVANPLNVPGLSEILLSAVKTEGLPPSSDPGYEIESSRPVTNRPTTSHDRQADCLSSLPVEIRLMIIDHLGSRDVARLSIASRTFTELPNSVWYRLVRKEMPWLWEAWEECECIHNPLPWTVLTTADIKYIVKSRSDYARLLVEDSYTELAAEKVAGYRFPLPVTMPDQVRLPRLSTEWRRVFMQIQVNWNELKGLRNRQRIWEDVEEIVRRIRKFDT</sequence>
<dbReference type="Pfam" id="PF00083">
    <property type="entry name" value="Sugar_tr"/>
    <property type="match status" value="1"/>
</dbReference>
<feature type="transmembrane region" description="Helical" evidence="8">
    <location>
        <begin position="89"/>
        <end position="106"/>
    </location>
</feature>
<comment type="similarity">
    <text evidence="2">Belongs to the major facilitator superfamily. Sugar transporter (TC 2.A.1.1) family.</text>
</comment>
<proteinExistence type="inferred from homology"/>
<accession>A0A1V6UES9</accession>
<dbReference type="PROSITE" id="PS00217">
    <property type="entry name" value="SUGAR_TRANSPORT_2"/>
    <property type="match status" value="1"/>
</dbReference>
<feature type="transmembrane region" description="Helical" evidence="8">
    <location>
        <begin position="334"/>
        <end position="351"/>
    </location>
</feature>
<reference evidence="12" key="1">
    <citation type="journal article" date="2017" name="Nat. Microbiol.">
        <title>Global analysis of biosynthetic gene clusters reveals vast potential of secondary metabolite production in Penicillium species.</title>
        <authorList>
            <person name="Nielsen J.C."/>
            <person name="Grijseels S."/>
            <person name="Prigent S."/>
            <person name="Ji B."/>
            <person name="Dainat J."/>
            <person name="Nielsen K.F."/>
            <person name="Frisvad J.C."/>
            <person name="Workman M."/>
            <person name="Nielsen J."/>
        </authorList>
    </citation>
    <scope>NUCLEOTIDE SEQUENCE [LARGE SCALE GENOMIC DNA]</scope>
    <source>
        <strain evidence="12">IBT 31321</strain>
    </source>
</reference>
<evidence type="ECO:0000256" key="3">
    <source>
        <dbReference type="ARBA" id="ARBA00022448"/>
    </source>
</evidence>
<dbReference type="InterPro" id="IPR036047">
    <property type="entry name" value="F-box-like_dom_sf"/>
</dbReference>
<feature type="compositionally biased region" description="Acidic residues" evidence="7">
    <location>
        <begin position="573"/>
        <end position="600"/>
    </location>
</feature>
<feature type="compositionally biased region" description="Acidic residues" evidence="7">
    <location>
        <begin position="522"/>
        <end position="542"/>
    </location>
</feature>
<dbReference type="InterPro" id="IPR050360">
    <property type="entry name" value="MFS_Sugar_Transporters"/>
</dbReference>
<keyword evidence="3" id="KW-0813">Transport</keyword>
<dbReference type="PROSITE" id="PS50181">
    <property type="entry name" value="FBOX"/>
    <property type="match status" value="1"/>
</dbReference>
<gene>
    <name evidence="11" type="ORF">PENCOP_c011G00949</name>
</gene>
<dbReference type="GO" id="GO:0016020">
    <property type="term" value="C:membrane"/>
    <property type="evidence" value="ECO:0007669"/>
    <property type="project" value="UniProtKB-SubCell"/>
</dbReference>
<dbReference type="EMBL" id="MDDG01000011">
    <property type="protein sequence ID" value="OQE36928.1"/>
    <property type="molecule type" value="Genomic_DNA"/>
</dbReference>
<dbReference type="InterPro" id="IPR020846">
    <property type="entry name" value="MFS_dom"/>
</dbReference>
<evidence type="ECO:0000256" key="5">
    <source>
        <dbReference type="ARBA" id="ARBA00022989"/>
    </source>
</evidence>
<organism evidence="11 12">
    <name type="scientific">Penicillium coprophilum</name>
    <dbReference type="NCBI Taxonomy" id="36646"/>
    <lineage>
        <taxon>Eukaryota</taxon>
        <taxon>Fungi</taxon>
        <taxon>Dikarya</taxon>
        <taxon>Ascomycota</taxon>
        <taxon>Pezizomycotina</taxon>
        <taxon>Eurotiomycetes</taxon>
        <taxon>Eurotiomycetidae</taxon>
        <taxon>Eurotiales</taxon>
        <taxon>Aspergillaceae</taxon>
        <taxon>Penicillium</taxon>
    </lineage>
</organism>
<comment type="subcellular location">
    <subcellularLocation>
        <location evidence="1">Membrane</location>
        <topology evidence="1">Multi-pass membrane protein</topology>
    </subcellularLocation>
</comment>
<feature type="domain" description="F-box" evidence="9">
    <location>
        <begin position="844"/>
        <end position="888"/>
    </location>
</feature>
<dbReference type="PANTHER" id="PTHR48022:SF25">
    <property type="entry name" value="QUINATE TRANSPORTER, PUTATIVE (AFU_ORTHOLOGUE AFUA_5G12950)-RELATED"/>
    <property type="match status" value="1"/>
</dbReference>
<feature type="region of interest" description="Disordered" evidence="7">
    <location>
        <begin position="516"/>
        <end position="602"/>
    </location>
</feature>
<feature type="transmembrane region" description="Helical" evidence="8">
    <location>
        <begin position="12"/>
        <end position="38"/>
    </location>
</feature>
<evidence type="ECO:0000313" key="11">
    <source>
        <dbReference type="EMBL" id="OQE36928.1"/>
    </source>
</evidence>
<feature type="transmembrane region" description="Helical" evidence="8">
    <location>
        <begin position="363"/>
        <end position="382"/>
    </location>
</feature>
<dbReference type="PANTHER" id="PTHR48022">
    <property type="entry name" value="PLASTIDIC GLUCOSE TRANSPORTER 4"/>
    <property type="match status" value="1"/>
</dbReference>
<keyword evidence="4 8" id="KW-0812">Transmembrane</keyword>
<dbReference type="InterPro" id="IPR003663">
    <property type="entry name" value="Sugar/inositol_transpt"/>
</dbReference>